<keyword evidence="3" id="KW-0540">Nuclease</keyword>
<dbReference type="SUPFAM" id="SSF56672">
    <property type="entry name" value="DNA/RNA polymerases"/>
    <property type="match status" value="1"/>
</dbReference>
<keyword evidence="2" id="KW-0548">Nucleotidyltransferase</keyword>
<accession>A0A371GPU2</accession>
<evidence type="ECO:0000313" key="9">
    <source>
        <dbReference type="EMBL" id="RDX92560.1"/>
    </source>
</evidence>
<evidence type="ECO:0000256" key="1">
    <source>
        <dbReference type="ARBA" id="ARBA00022679"/>
    </source>
</evidence>
<dbReference type="EMBL" id="QJKJ01004843">
    <property type="protein sequence ID" value="RDX92560.1"/>
    <property type="molecule type" value="Genomic_DNA"/>
</dbReference>
<feature type="non-terminal residue" evidence="9">
    <location>
        <position position="1"/>
    </location>
</feature>
<dbReference type="PANTHER" id="PTHR48475">
    <property type="entry name" value="RIBONUCLEASE H"/>
    <property type="match status" value="1"/>
</dbReference>
<evidence type="ECO:0000256" key="5">
    <source>
        <dbReference type="ARBA" id="ARBA00022801"/>
    </source>
</evidence>
<comment type="caution">
    <text evidence="9">The sequence shown here is derived from an EMBL/GenBank/DDBJ whole genome shotgun (WGS) entry which is preliminary data.</text>
</comment>
<reference evidence="9" key="1">
    <citation type="submission" date="2018-05" db="EMBL/GenBank/DDBJ databases">
        <title>Draft genome of Mucuna pruriens seed.</title>
        <authorList>
            <person name="Nnadi N.E."/>
            <person name="Vos R."/>
            <person name="Hasami M.H."/>
            <person name="Devisetty U.K."/>
            <person name="Aguiy J.C."/>
        </authorList>
    </citation>
    <scope>NUCLEOTIDE SEQUENCE [LARGE SCALE GENOMIC DNA]</scope>
    <source>
        <strain evidence="9">JCA_2017</strain>
    </source>
</reference>
<evidence type="ECO:0000256" key="4">
    <source>
        <dbReference type="ARBA" id="ARBA00022759"/>
    </source>
</evidence>
<feature type="region of interest" description="Disordered" evidence="7">
    <location>
        <begin position="276"/>
        <end position="295"/>
    </location>
</feature>
<evidence type="ECO:0000256" key="7">
    <source>
        <dbReference type="SAM" id="MobiDB-lite"/>
    </source>
</evidence>
<keyword evidence="6" id="KW-0695">RNA-directed DNA polymerase</keyword>
<dbReference type="Proteomes" id="UP000257109">
    <property type="component" value="Unassembled WGS sequence"/>
</dbReference>
<organism evidence="9 10">
    <name type="scientific">Mucuna pruriens</name>
    <name type="common">Velvet bean</name>
    <name type="synonym">Dolichos pruriens</name>
    <dbReference type="NCBI Taxonomy" id="157652"/>
    <lineage>
        <taxon>Eukaryota</taxon>
        <taxon>Viridiplantae</taxon>
        <taxon>Streptophyta</taxon>
        <taxon>Embryophyta</taxon>
        <taxon>Tracheophyta</taxon>
        <taxon>Spermatophyta</taxon>
        <taxon>Magnoliopsida</taxon>
        <taxon>eudicotyledons</taxon>
        <taxon>Gunneridae</taxon>
        <taxon>Pentapetalae</taxon>
        <taxon>rosids</taxon>
        <taxon>fabids</taxon>
        <taxon>Fabales</taxon>
        <taxon>Fabaceae</taxon>
        <taxon>Papilionoideae</taxon>
        <taxon>50 kb inversion clade</taxon>
        <taxon>NPAAA clade</taxon>
        <taxon>indigoferoid/millettioid clade</taxon>
        <taxon>Phaseoleae</taxon>
        <taxon>Mucuna</taxon>
    </lineage>
</organism>
<dbReference type="Pfam" id="PF17917">
    <property type="entry name" value="RT_RNaseH"/>
    <property type="match status" value="1"/>
</dbReference>
<dbReference type="GO" id="GO:0004519">
    <property type="term" value="F:endonuclease activity"/>
    <property type="evidence" value="ECO:0007669"/>
    <property type="project" value="UniProtKB-KW"/>
</dbReference>
<evidence type="ECO:0000256" key="6">
    <source>
        <dbReference type="ARBA" id="ARBA00022918"/>
    </source>
</evidence>
<dbReference type="InterPro" id="IPR041373">
    <property type="entry name" value="RT_RNaseH"/>
</dbReference>
<keyword evidence="4" id="KW-0255">Endonuclease</keyword>
<dbReference type="InterPro" id="IPR043502">
    <property type="entry name" value="DNA/RNA_pol_sf"/>
</dbReference>
<proteinExistence type="predicted"/>
<dbReference type="AlphaFoldDB" id="A0A371GPU2"/>
<keyword evidence="1" id="KW-0808">Transferase</keyword>
<protein>
    <submittedName>
        <fullName evidence="9">Retrovirus-related Pol polyprotein from transposon opus</fullName>
    </submittedName>
</protein>
<name>A0A371GPU2_MUCPR</name>
<feature type="region of interest" description="Disordered" evidence="7">
    <location>
        <begin position="186"/>
        <end position="210"/>
    </location>
</feature>
<feature type="domain" description="Reverse transcriptase RNase H-like" evidence="8">
    <location>
        <begin position="63"/>
        <end position="163"/>
    </location>
</feature>
<keyword evidence="10" id="KW-1185">Reference proteome</keyword>
<keyword evidence="5" id="KW-0378">Hydrolase</keyword>
<evidence type="ECO:0000256" key="2">
    <source>
        <dbReference type="ARBA" id="ARBA00022695"/>
    </source>
</evidence>
<dbReference type="PANTHER" id="PTHR48475:SF2">
    <property type="entry name" value="RIBONUCLEASE H"/>
    <property type="match status" value="1"/>
</dbReference>
<sequence length="295" mass="33484">MRSPISVKEVQQLAERITVLSPEKSAPIFQRLRKAERFKWVDNCEELKAMLATPPILTQSVVGKPIYVYISIFDNVVSLVIIQEGEGEQRPIYYISKALQGAEQRYQKIEKVTLTIIVASKKLRPYFQSHPMVCRTNLPIWQILQKLDLVGRMTRWVVELSEFDIAYERKGHMKAQVLDDFNNELTPNSDDEEVLGRTRSGQGQRNESYPRRTRWDINRAIPPFQFSSKQQLDKVGKGVGGGKVDGKERLPASHRIGQCRLSGKGPPADSIFGCSQGIGQDFGKIHPTTYPSRAK</sequence>
<dbReference type="Gene3D" id="3.10.20.370">
    <property type="match status" value="1"/>
</dbReference>
<dbReference type="GO" id="GO:0016787">
    <property type="term" value="F:hydrolase activity"/>
    <property type="evidence" value="ECO:0007669"/>
    <property type="project" value="UniProtKB-KW"/>
</dbReference>
<dbReference type="GO" id="GO:0003964">
    <property type="term" value="F:RNA-directed DNA polymerase activity"/>
    <property type="evidence" value="ECO:0007669"/>
    <property type="project" value="UniProtKB-KW"/>
</dbReference>
<evidence type="ECO:0000256" key="3">
    <source>
        <dbReference type="ARBA" id="ARBA00022722"/>
    </source>
</evidence>
<evidence type="ECO:0000259" key="8">
    <source>
        <dbReference type="Pfam" id="PF17917"/>
    </source>
</evidence>
<gene>
    <name evidence="9" type="primary">pol</name>
    <name evidence="9" type="ORF">CR513_25286</name>
</gene>
<evidence type="ECO:0000313" key="10">
    <source>
        <dbReference type="Proteomes" id="UP000257109"/>
    </source>
</evidence>